<evidence type="ECO:0000313" key="4">
    <source>
        <dbReference type="Proteomes" id="UP000070558"/>
    </source>
</evidence>
<organism evidence="3 4">
    <name type="scientific">Gardnerella vaginalis</name>
    <dbReference type="NCBI Taxonomy" id="2702"/>
    <lineage>
        <taxon>Bacteria</taxon>
        <taxon>Bacillati</taxon>
        <taxon>Actinomycetota</taxon>
        <taxon>Actinomycetes</taxon>
        <taxon>Bifidobacteriales</taxon>
        <taxon>Bifidobacteriaceae</taxon>
        <taxon>Gardnerella</taxon>
    </lineage>
</organism>
<feature type="compositionally biased region" description="Basic and acidic residues" evidence="1">
    <location>
        <begin position="445"/>
        <end position="454"/>
    </location>
</feature>
<keyword evidence="2" id="KW-0732">Signal</keyword>
<protein>
    <recommendedName>
        <fullName evidence="5">Periplasmic binding protein domain-containing protein</fullName>
    </recommendedName>
</protein>
<dbReference type="Proteomes" id="UP000070558">
    <property type="component" value="Unassembled WGS sequence"/>
</dbReference>
<reference evidence="3 4" key="1">
    <citation type="submission" date="2016-01" db="EMBL/GenBank/DDBJ databases">
        <authorList>
            <person name="Oliw E.H."/>
        </authorList>
    </citation>
    <scope>NUCLEOTIDE SEQUENCE [LARGE SCALE GENOMIC DNA]</scope>
    <source>
        <strain evidence="3 4">GED7760B</strain>
    </source>
</reference>
<dbReference type="OrthoDB" id="3239411at2"/>
<comment type="caution">
    <text evidence="3">The sequence shown here is derived from an EMBL/GenBank/DDBJ whole genome shotgun (WGS) entry which is preliminary data.</text>
</comment>
<feature type="signal peptide" evidence="2">
    <location>
        <begin position="1"/>
        <end position="26"/>
    </location>
</feature>
<sequence length="574" mass="62796">MIRTHKHILRKVIAALAASTMLFAICACGSSVQNASPSAKSEVNHGNVIIFTPSDGLNLSRKTPLSTWDNLVPEIVKSLKKRGFSSNAITTKSSNSLYNQSQDIQDYVVNTITSLNSNNSAKSLKSKNAKTNVKNLQNSVKKQLSKTTIVVAPWSNKNGHNNYGDYVTQPDSNTNQSNDDLKNQEEAENRLSNALELAKKAGMHVIMLSRLSNGFKPDILFNLSSAQRIGEIQAHTLVQKLALNQASKDNPKSVEVLLPCHNQKQNVHFHIGINKRGINSEDSSYKTPDFDDEFSRLAFEGIWKVLKPYYESGLMFSPSGKLNKNSTENDWKNVAIDADNSDSVKAELEFRLIEKNSNQATSTKHVDGIIALEDQVVMQAENALEELGYKGSSADINPSFTLPDIIGNFIGKRNLSKKKVPAPSNSKNNNSSNQKTGKSGKNNKNNKDNQDSNKDNSQNSQSESAISVVNDSKWPIITGYGAYKDALPNLVNGKQWMTSIENIQKISVDVAEQCNSLNTSGKITQLEDVTIFVNNNGPQKDVPVATETILAVSATNLKALLIDPGYVTLADAGL</sequence>
<name>A0A133NQ55_GARVA</name>
<feature type="region of interest" description="Disordered" evidence="1">
    <location>
        <begin position="160"/>
        <end position="188"/>
    </location>
</feature>
<dbReference type="RefSeq" id="WP_060786631.1">
    <property type="nucleotide sequence ID" value="NZ_KQ956813.1"/>
</dbReference>
<feature type="region of interest" description="Disordered" evidence="1">
    <location>
        <begin position="416"/>
        <end position="466"/>
    </location>
</feature>
<dbReference type="PROSITE" id="PS51257">
    <property type="entry name" value="PROKAR_LIPOPROTEIN"/>
    <property type="match status" value="1"/>
</dbReference>
<dbReference type="AlphaFoldDB" id="A0A133NQ55"/>
<dbReference type="EMBL" id="LRQA01000029">
    <property type="protein sequence ID" value="KXA18430.1"/>
    <property type="molecule type" value="Genomic_DNA"/>
</dbReference>
<dbReference type="PATRIC" id="fig|2702.99.peg.354"/>
<evidence type="ECO:0000313" key="3">
    <source>
        <dbReference type="EMBL" id="KXA18430.1"/>
    </source>
</evidence>
<accession>A0A133NQ55</accession>
<feature type="compositionally biased region" description="Low complexity" evidence="1">
    <location>
        <begin position="424"/>
        <end position="443"/>
    </location>
</feature>
<feature type="compositionally biased region" description="Polar residues" evidence="1">
    <location>
        <begin position="169"/>
        <end position="178"/>
    </location>
</feature>
<evidence type="ECO:0008006" key="5">
    <source>
        <dbReference type="Google" id="ProtNLM"/>
    </source>
</evidence>
<feature type="compositionally biased region" description="Basic and acidic residues" evidence="1">
    <location>
        <begin position="179"/>
        <end position="188"/>
    </location>
</feature>
<gene>
    <name evidence="3" type="ORF">HMPREF3216_00360</name>
</gene>
<proteinExistence type="predicted"/>
<feature type="chain" id="PRO_5039382999" description="Periplasmic binding protein domain-containing protein" evidence="2">
    <location>
        <begin position="27"/>
        <end position="574"/>
    </location>
</feature>
<evidence type="ECO:0000256" key="1">
    <source>
        <dbReference type="SAM" id="MobiDB-lite"/>
    </source>
</evidence>
<dbReference type="Gene3D" id="3.40.50.2300">
    <property type="match status" value="3"/>
</dbReference>
<evidence type="ECO:0000256" key="2">
    <source>
        <dbReference type="SAM" id="SignalP"/>
    </source>
</evidence>